<feature type="chain" id="PRO_5044597437" description="Hypoxia up-regulated protein 1" evidence="10">
    <location>
        <begin position="26"/>
        <end position="953"/>
    </location>
</feature>
<dbReference type="CDD" id="cd10230">
    <property type="entry name" value="ASKHA_NBD_HSP70_HYOU1"/>
    <property type="match status" value="1"/>
</dbReference>
<dbReference type="InterPro" id="IPR029048">
    <property type="entry name" value="HSP70_C_sf"/>
</dbReference>
<evidence type="ECO:0000256" key="10">
    <source>
        <dbReference type="SAM" id="SignalP"/>
    </source>
</evidence>
<dbReference type="Gene3D" id="1.20.1270.10">
    <property type="match status" value="1"/>
</dbReference>
<evidence type="ECO:0000256" key="2">
    <source>
        <dbReference type="ARBA" id="ARBA00007381"/>
    </source>
</evidence>
<evidence type="ECO:0000256" key="7">
    <source>
        <dbReference type="ARBA" id="ARBA00023186"/>
    </source>
</evidence>
<dbReference type="InterPro" id="IPR029047">
    <property type="entry name" value="HSP70_peptide-bd_sf"/>
</dbReference>
<reference evidence="11" key="3">
    <citation type="submission" date="2025-05" db="UniProtKB">
        <authorList>
            <consortium name="Ensembl"/>
        </authorList>
    </citation>
    <scope>IDENTIFICATION</scope>
    <source>
        <strain evidence="11">HNI</strain>
    </source>
</reference>
<feature type="region of interest" description="Disordered" evidence="9">
    <location>
        <begin position="558"/>
        <end position="666"/>
    </location>
</feature>
<dbReference type="GO" id="GO:0005788">
    <property type="term" value="C:endoplasmic reticulum lumen"/>
    <property type="evidence" value="ECO:0007669"/>
    <property type="project" value="UniProtKB-SubCell"/>
</dbReference>
<reference evidence="11 12" key="2">
    <citation type="submission" date="2017-04" db="EMBL/GenBank/DDBJ databases">
        <title>CpG methylation of centromeres and impact of large insertions on vertebrate speciation.</title>
        <authorList>
            <person name="Ichikawa K."/>
            <person name="Yoshimura J."/>
            <person name="Morishita S."/>
        </authorList>
    </citation>
    <scope>NUCLEOTIDE SEQUENCE</scope>
    <source>
        <strain evidence="11 12">HNI</strain>
    </source>
</reference>
<evidence type="ECO:0000256" key="1">
    <source>
        <dbReference type="ARBA" id="ARBA00004319"/>
    </source>
</evidence>
<keyword evidence="7" id="KW-0143">Chaperone</keyword>
<evidence type="ECO:0000313" key="11">
    <source>
        <dbReference type="Ensembl" id="ENSORLP00020004511.1"/>
    </source>
</evidence>
<dbReference type="GO" id="GO:0140662">
    <property type="term" value="F:ATP-dependent protein folding chaperone"/>
    <property type="evidence" value="ECO:0007669"/>
    <property type="project" value="InterPro"/>
</dbReference>
<dbReference type="PANTHER" id="PTHR45639">
    <property type="entry name" value="HSC70CB, ISOFORM G-RELATED"/>
    <property type="match status" value="1"/>
</dbReference>
<name>A0A3P9K8D7_ORYLA</name>
<dbReference type="Ensembl" id="ENSORLT00020007871.1">
    <property type="protein sequence ID" value="ENSORLP00020004487.1"/>
    <property type="gene ID" value="ENSORLG00020005303.1"/>
</dbReference>
<feature type="signal peptide" evidence="10">
    <location>
        <begin position="1"/>
        <end position="25"/>
    </location>
</feature>
<dbReference type="Pfam" id="PF00012">
    <property type="entry name" value="HSP70"/>
    <property type="match status" value="1"/>
</dbReference>
<dbReference type="PROSITE" id="PS01036">
    <property type="entry name" value="HSP70_3"/>
    <property type="match status" value="1"/>
</dbReference>
<feature type="compositionally biased region" description="Basic and acidic residues" evidence="9">
    <location>
        <begin position="892"/>
        <end position="909"/>
    </location>
</feature>
<dbReference type="FunFam" id="1.20.1270.10:FF:000013">
    <property type="entry name" value="Hypoxia up-regulated protein 1"/>
    <property type="match status" value="1"/>
</dbReference>
<feature type="compositionally biased region" description="Basic and acidic residues" evidence="9">
    <location>
        <begin position="597"/>
        <end position="660"/>
    </location>
</feature>
<keyword evidence="4" id="KW-0547">Nucleotide-binding</keyword>
<feature type="compositionally biased region" description="Polar residues" evidence="9">
    <location>
        <begin position="924"/>
        <end position="942"/>
    </location>
</feature>
<dbReference type="Gene3D" id="3.90.640.10">
    <property type="entry name" value="Actin, Chain A, domain 4"/>
    <property type="match status" value="1"/>
</dbReference>
<feature type="region of interest" description="Disordered" evidence="9">
    <location>
        <begin position="864"/>
        <end position="953"/>
    </location>
</feature>
<dbReference type="Ensembl" id="ENSORLT00020007834.1">
    <property type="protein sequence ID" value="ENSORLP00020004511.1"/>
    <property type="gene ID" value="ENSORLG00020005303.1"/>
</dbReference>
<dbReference type="FunFam" id="2.60.34.10:FF:000009">
    <property type="entry name" value="Hypoxia up-regulated protein 1"/>
    <property type="match status" value="1"/>
</dbReference>
<evidence type="ECO:0000256" key="6">
    <source>
        <dbReference type="ARBA" id="ARBA00022840"/>
    </source>
</evidence>
<proteinExistence type="inferred from homology"/>
<dbReference type="Gene3D" id="2.60.34.10">
    <property type="entry name" value="Substrate Binding Domain Of DNAk, Chain A, domain 1"/>
    <property type="match status" value="1"/>
</dbReference>
<organism evidence="11 12">
    <name type="scientific">Oryzias latipes</name>
    <name type="common">Japanese rice fish</name>
    <name type="synonym">Japanese killifish</name>
    <dbReference type="NCBI Taxonomy" id="8090"/>
    <lineage>
        <taxon>Eukaryota</taxon>
        <taxon>Metazoa</taxon>
        <taxon>Chordata</taxon>
        <taxon>Craniata</taxon>
        <taxon>Vertebrata</taxon>
        <taxon>Euteleostomi</taxon>
        <taxon>Actinopterygii</taxon>
        <taxon>Neopterygii</taxon>
        <taxon>Teleostei</taxon>
        <taxon>Neoteleostei</taxon>
        <taxon>Acanthomorphata</taxon>
        <taxon>Ovalentaria</taxon>
        <taxon>Atherinomorphae</taxon>
        <taxon>Beloniformes</taxon>
        <taxon>Adrianichthyidae</taxon>
        <taxon>Oryziinae</taxon>
        <taxon>Oryzias</taxon>
    </lineage>
</organism>
<dbReference type="GO" id="GO:2001243">
    <property type="term" value="P:negative regulation of intrinsic apoptotic signaling pathway"/>
    <property type="evidence" value="ECO:0007669"/>
    <property type="project" value="UniProtKB-ARBA"/>
</dbReference>
<dbReference type="SUPFAM" id="SSF53067">
    <property type="entry name" value="Actin-like ATPase domain"/>
    <property type="match status" value="2"/>
</dbReference>
<keyword evidence="6" id="KW-0067">ATP-binding</keyword>
<dbReference type="Proteomes" id="UP000265180">
    <property type="component" value="Chromosome 14"/>
</dbReference>
<comment type="similarity">
    <text evidence="2">Belongs to the heat shock protein 70 family.</text>
</comment>
<dbReference type="GO" id="GO:0006950">
    <property type="term" value="P:response to stress"/>
    <property type="evidence" value="ECO:0007669"/>
    <property type="project" value="UniProtKB-ARBA"/>
</dbReference>
<feature type="compositionally biased region" description="Basic and acidic residues" evidence="9">
    <location>
        <begin position="943"/>
        <end position="953"/>
    </location>
</feature>
<evidence type="ECO:0000313" key="12">
    <source>
        <dbReference type="Proteomes" id="UP000265180"/>
    </source>
</evidence>
<dbReference type="FunFam" id="3.30.30.30:FF:000004">
    <property type="entry name" value="hypoxia up-regulated protein 1"/>
    <property type="match status" value="1"/>
</dbReference>
<evidence type="ECO:0000256" key="4">
    <source>
        <dbReference type="ARBA" id="ARBA00022741"/>
    </source>
</evidence>
<comment type="subcellular location">
    <subcellularLocation>
        <location evidence="1">Endoplasmic reticulum lumen</location>
    </subcellularLocation>
</comment>
<reference key="1">
    <citation type="journal article" date="2007" name="Nature">
        <title>The medaka draft genome and insights into vertebrate genome evolution.</title>
        <authorList>
            <person name="Kasahara M."/>
            <person name="Naruse K."/>
            <person name="Sasaki S."/>
            <person name="Nakatani Y."/>
            <person name="Qu W."/>
            <person name="Ahsan B."/>
            <person name="Yamada T."/>
            <person name="Nagayasu Y."/>
            <person name="Doi K."/>
            <person name="Kasai Y."/>
            <person name="Jindo T."/>
            <person name="Kobayashi D."/>
            <person name="Shimada A."/>
            <person name="Toyoda A."/>
            <person name="Kuroki Y."/>
            <person name="Fujiyama A."/>
            <person name="Sasaki T."/>
            <person name="Shimizu A."/>
            <person name="Asakawa S."/>
            <person name="Shimizu N."/>
            <person name="Hashimoto S."/>
            <person name="Yang J."/>
            <person name="Lee Y."/>
            <person name="Matsushima K."/>
            <person name="Sugano S."/>
            <person name="Sakaizumi M."/>
            <person name="Narita T."/>
            <person name="Ohishi K."/>
            <person name="Haga S."/>
            <person name="Ohta F."/>
            <person name="Nomoto H."/>
            <person name="Nogata K."/>
            <person name="Morishita T."/>
            <person name="Endo T."/>
            <person name="Shin-I T."/>
            <person name="Takeda H."/>
            <person name="Morishita S."/>
            <person name="Kohara Y."/>
        </authorList>
    </citation>
    <scope>NUCLEOTIDE SEQUENCE [LARGE SCALE GENOMIC DNA]</scope>
    <source>
        <strain>Hd-rR</strain>
    </source>
</reference>
<dbReference type="FunFam" id="3.90.640.10:FF:000012">
    <property type="entry name" value="Hypoxia up-regulated protein 1"/>
    <property type="match status" value="1"/>
</dbReference>
<accession>A0A3P9K8D7</accession>
<feature type="compositionally biased region" description="Polar residues" evidence="9">
    <location>
        <begin position="563"/>
        <end position="572"/>
    </location>
</feature>
<dbReference type="InterPro" id="IPR043129">
    <property type="entry name" value="ATPase_NBD"/>
</dbReference>
<dbReference type="AlphaFoldDB" id="A0A3P9K8D7"/>
<sequence length="953" mass="106901">MAAGSLAVVALSCLFLASLPSYSVSVAVMSVDMGSEWIKVAIVKPGVPMEIVLNKESRRKTPTAVCLKENERLFGDSALGMSVKNPKTVYRHLQSLLGKKHSNLNVAMYQKRFPEHQLLEDPVRGTVLFESSEAKWFTPEELLGMVLNYSRGLAQDFAEQQIKDAVITVPAFFNQAERRAVLHAAEMAGLKVLQLINDNTAVALNYGVFRRKDLDSTVKNVIFYDMGASSTTATVVTYQMVKTKEFGTQPQLQIRGVGFDRGLGGFEMDLRLRDHLAKLFNEQKKSKKDVRENHRAMAKLLKEAQRLKTVLSANMEFMAQVEGLMDDIDFKSKVTRVEFEELCSDLFERVPRPLHDALETADLKLDDIELLILVGGSTRVPKVQEVLLKATGKEELGKNINADEAAAMGAVYQAAVLSKAFKVKPFLIRDAALFPIQVEFTREVEEEGIKTLKQNKRILFQRMAPYPQRKVITFNRYQSDFAFNINYGDMSFLTPNELSVFGSVNLSTVKLSGVGSSFQKHAEAESKGIKAHFNMDESGVLLLDRVESVFETTVDEKEEESTLTRLGNTISTLFGGGSSDPTVNLTEPVQDDEETPLDSRKDNKDEGQKEEAAKDTQSDFEKSSEDEKLQEKEEESNDKKDPTEEKDAEKHGKAEPEKKAKLQKKSKISAEITVEQIINDILNPTPDDLASSKKKLQDLTNRDLAKQEREKSLNNLEAFIFETQDKLYQEDYSQVVSDQEKEQIAAKLTEVSEWMDEEGYAATTKQLKEKLSQLKGLCKDMFFRVEERRKWPDRLAALESLLNTSTFFYRSAKQIPEDDQIFTEVELNMLEKVINETMIWKNKTVGAQEKLSLQEPPILLSKDIEAKAKGKNSTTEKSSKAKGTAEDWETEPTGKRSDLNTEGPEKVQPEESPAAEDSSIHPGSDSQAQSSDEAGLTGSTEKPQPENHLEDEL</sequence>
<dbReference type="Gene3D" id="3.30.30.30">
    <property type="match status" value="1"/>
</dbReference>
<protein>
    <recommendedName>
        <fullName evidence="8">Hypoxia up-regulated protein 1</fullName>
    </recommendedName>
</protein>
<evidence type="ECO:0000256" key="5">
    <source>
        <dbReference type="ARBA" id="ARBA00022824"/>
    </source>
</evidence>
<dbReference type="Gene3D" id="3.30.420.40">
    <property type="match status" value="2"/>
</dbReference>
<keyword evidence="5" id="KW-0256">Endoplasmic reticulum</keyword>
<dbReference type="GO" id="GO:0005524">
    <property type="term" value="F:ATP binding"/>
    <property type="evidence" value="ECO:0007669"/>
    <property type="project" value="UniProtKB-KW"/>
</dbReference>
<evidence type="ECO:0000256" key="3">
    <source>
        <dbReference type="ARBA" id="ARBA00022729"/>
    </source>
</evidence>
<dbReference type="InterPro" id="IPR013126">
    <property type="entry name" value="Hsp_70_fam"/>
</dbReference>
<dbReference type="SUPFAM" id="SSF100934">
    <property type="entry name" value="Heat shock protein 70kD (HSP70), C-terminal subdomain"/>
    <property type="match status" value="1"/>
</dbReference>
<dbReference type="InterPro" id="IPR018181">
    <property type="entry name" value="Heat_shock_70_CS"/>
</dbReference>
<evidence type="ECO:0000256" key="8">
    <source>
        <dbReference type="ARBA" id="ARBA00040503"/>
    </source>
</evidence>
<dbReference type="PRINTS" id="PR00301">
    <property type="entry name" value="HEATSHOCK70"/>
</dbReference>
<evidence type="ECO:0000256" key="9">
    <source>
        <dbReference type="SAM" id="MobiDB-lite"/>
    </source>
</evidence>
<dbReference type="PANTHER" id="PTHR45639:SF3">
    <property type="entry name" value="HYPOXIA UP-REGULATED PROTEIN 1"/>
    <property type="match status" value="1"/>
</dbReference>
<keyword evidence="3 10" id="KW-0732">Signal</keyword>
<dbReference type="GO" id="GO:0080135">
    <property type="term" value="P:regulation of cellular response to stress"/>
    <property type="evidence" value="ECO:0007669"/>
    <property type="project" value="UniProtKB-ARBA"/>
</dbReference>